<keyword evidence="10" id="KW-0326">Glycosidase</keyword>
<protein>
    <recommendedName>
        <fullName evidence="4">Glucosidase 2 subunit beta</fullName>
    </recommendedName>
    <alternativeName>
        <fullName evidence="11">Glucosidase II subunit alpha</fullName>
    </alternativeName>
</protein>
<dbReference type="InterPro" id="IPR025887">
    <property type="entry name" value="Glyco_hydro_31_N_dom"/>
</dbReference>
<dbReference type="GeneID" id="77805608"/>
<evidence type="ECO:0000313" key="16">
    <source>
        <dbReference type="Proteomes" id="UP001164743"/>
    </source>
</evidence>
<dbReference type="SUPFAM" id="SSF74650">
    <property type="entry name" value="Galactose mutarotase-like"/>
    <property type="match status" value="1"/>
</dbReference>
<evidence type="ECO:0000256" key="12">
    <source>
        <dbReference type="SAM" id="Coils"/>
    </source>
</evidence>
<evidence type="ECO:0000256" key="9">
    <source>
        <dbReference type="ARBA" id="ARBA00023180"/>
    </source>
</evidence>
<dbReference type="Gene3D" id="2.60.40.1180">
    <property type="entry name" value="Golgi alpha-mannosidase II"/>
    <property type="match status" value="2"/>
</dbReference>
<keyword evidence="12" id="KW-0175">Coiled coil</keyword>
<evidence type="ECO:0000256" key="11">
    <source>
        <dbReference type="ARBA" id="ARBA00042895"/>
    </source>
</evidence>
<dbReference type="InterPro" id="IPR000322">
    <property type="entry name" value="Glyco_hydro_31_TIM"/>
</dbReference>
<dbReference type="InterPro" id="IPR009011">
    <property type="entry name" value="Man6P_isomerase_rcpt-bd_dom_sf"/>
</dbReference>
<evidence type="ECO:0000256" key="1">
    <source>
        <dbReference type="ARBA" id="ARBA00004240"/>
    </source>
</evidence>
<evidence type="ECO:0000313" key="15">
    <source>
        <dbReference type="EMBL" id="WAQ93141.1"/>
    </source>
</evidence>
<sequence>MTVDRGRKGGGTLGGMLLTIFGLLLVVFPAGSVKRGDFKTCEQAGFCKRLRGRSDRARSPEYAAGWKSPYVLEALPEWAEETNTLHVRLANELVPGIAFGLNLTVLAESEGSLRIKLDELAGLRQRYNEADKWTLLGQPKLLTSKHISIDIGQHQTLLTWPGNIAREYQCRLHYRPFKIDLLRDGQPHIILNQRGLFTMEHFRAKPQTNDEGLLIQEPADPAVLSTPDDLYPGFKDTSEEGMWEESFGGRTDTKPKGPESLALDITFPGYSHVYGIPEHASPLSLKTTRGSPEGTSPAAYTDPYRLWNLDVFEYEADSEMALYGAIPLMKAHRAGSTVGVFWLNAAETWVDVEKAETSPEVVEAWKGRTEASAAGADADEGPTGTSTQTYWMSESGILDLFVFLGPSSAEIFASFAALVGTTLLPPYFSIAYHQCRWNYVSQDDLLSVLHNFDTFDIPLDVIWLDIEYAEEHKYFIWDKRHFPEPLKMINQLEATGRKLVTIVDPHIKRTQDLYVYKEAVELNVLSKLPDGSEYEGWCWTGSSSWVDYFDPRSWDWWAGLFKFDKYKESTINVHNWLDMNEPSVFNAPEITMPRDNIHHGGWEHRDLHNLNGMASHNQSARGLRERTDPPMRGFVLSRSFFAGSQRYGAIWQGDNMGTWPHLAVSIPMLLSNSIAGMAFNGADVGGFFGNPSPELLVRWYQAGAFFPFFRAHAHIDTKRREPYLFDEPVRGQIVDMIKLRYSLLPSWYTLFFENTLTGAPMTTPQYVMFPKDEAGFAVDDQFYLGSTGLLVKPITQEGLTSTDVYIADDQPYYNYFTSDMFLVDQGKHASRTFTFPAPLGTVPLFQRGGYIVTRRDLIRRAAPLMWKDPITLVVALDKEGHATGTLYLDDGESFNHERGQFLYKRFSIKKENSGSFTLSSSDAVAQTLKSTHEALRSTLAQYQPDNDWIKKISSVDIDKVIILGLPARPTCVKVSGRKDGLPYEYSTGLASTVTSAKMTGLGKRASVLEIKNAAAKVVDDWSIEVGFKETCPVDQSALQPDPFVSLQSEHCAPGYFQCKNAGHIPSCIRISRVNDGICEPECCDGSDEAANAHADCPNRCEAIGAAHRKKREKQIRKFKAGNSERKNYSLFGLKEKARLEDSIGSLTTQIAALEAKEREAKAELDRVEKISQAQIAKLRETNLFRKISGFQNSIKQLRSHNDQLQKDLDQLNNILKDLKAGYNPNYQDMVVKGAVKGFEEWEAEKASGESTEAESSDKVSIPMNEELDGMVNEDPVDMMTAEQGMLGGGYSGAEATSMGFDLTAYLPAPIKKMYLTACEKVGAGLHTLGVFPGRPSTPTGSAGTPADRPDVAKAKARFNEAQSARENAQTQLDNSRAKLALEWGPDWEFKKLDQTCLELNHAEYIYEVCLFGEAYQKTSGGGRTSLGRFSHWNTEAEKGSREYYSKQVYTNGAKCWNGPERSLHLEIGCGTKNELHSVIEPEKCEYLVRMSSPAMCVDGLDAPENGAHLDRWLVLRDEL</sequence>
<feature type="coiled-coil region" evidence="12">
    <location>
        <begin position="1136"/>
        <end position="1221"/>
    </location>
</feature>
<keyword evidence="13" id="KW-0472">Membrane</keyword>
<evidence type="ECO:0000256" key="8">
    <source>
        <dbReference type="ARBA" id="ARBA00023157"/>
    </source>
</evidence>
<evidence type="ECO:0000256" key="13">
    <source>
        <dbReference type="SAM" id="Phobius"/>
    </source>
</evidence>
<dbReference type="Gene3D" id="2.60.40.1760">
    <property type="entry name" value="glycosyl hydrolase (family 31)"/>
    <property type="match status" value="1"/>
</dbReference>
<dbReference type="InterPro" id="IPR048395">
    <property type="entry name" value="Glyco_hydro_31_C"/>
</dbReference>
<evidence type="ECO:0000256" key="6">
    <source>
        <dbReference type="ARBA" id="ARBA00022801"/>
    </source>
</evidence>
<dbReference type="Pfam" id="PF17137">
    <property type="entry name" value="DUF5110"/>
    <property type="match status" value="1"/>
</dbReference>
<dbReference type="Gene3D" id="2.70.130.10">
    <property type="entry name" value="Mannose-6-phosphate receptor binding domain"/>
    <property type="match status" value="1"/>
</dbReference>
<organism evidence="15 16">
    <name type="scientific">Puccinia triticina</name>
    <dbReference type="NCBI Taxonomy" id="208348"/>
    <lineage>
        <taxon>Eukaryota</taxon>
        <taxon>Fungi</taxon>
        <taxon>Dikarya</taxon>
        <taxon>Basidiomycota</taxon>
        <taxon>Pucciniomycotina</taxon>
        <taxon>Pucciniomycetes</taxon>
        <taxon>Pucciniales</taxon>
        <taxon>Pucciniaceae</taxon>
        <taxon>Puccinia</taxon>
    </lineage>
</organism>
<comment type="pathway">
    <text evidence="2">Glycan metabolism; N-glycan metabolism.</text>
</comment>
<evidence type="ECO:0000256" key="7">
    <source>
        <dbReference type="ARBA" id="ARBA00022824"/>
    </source>
</evidence>
<evidence type="ECO:0000259" key="14">
    <source>
        <dbReference type="PROSITE" id="PS51914"/>
    </source>
</evidence>
<dbReference type="InterPro" id="IPR036055">
    <property type="entry name" value="LDL_receptor-like_sf"/>
</dbReference>
<dbReference type="PANTHER" id="PTHR22762:SF54">
    <property type="entry name" value="BCDNA.GH04962"/>
    <property type="match status" value="1"/>
</dbReference>
<keyword evidence="13" id="KW-1133">Transmembrane helix</keyword>
<dbReference type="InterPro" id="IPR002172">
    <property type="entry name" value="LDrepeatLR_classA_rpt"/>
</dbReference>
<dbReference type="InterPro" id="IPR011013">
    <property type="entry name" value="Gal_mutarotase_sf_dom"/>
</dbReference>
<dbReference type="CDD" id="cd06603">
    <property type="entry name" value="GH31_GANC_GANAB_alpha"/>
    <property type="match status" value="1"/>
</dbReference>
<dbReference type="PROSITE" id="PS51914">
    <property type="entry name" value="MRH"/>
    <property type="match status" value="1"/>
</dbReference>
<dbReference type="InterPro" id="IPR036607">
    <property type="entry name" value="PRKCSH"/>
</dbReference>
<feature type="coiled-coil region" evidence="12">
    <location>
        <begin position="1351"/>
        <end position="1378"/>
    </location>
</feature>
<dbReference type="CDD" id="cd14752">
    <property type="entry name" value="GH31_N"/>
    <property type="match status" value="1"/>
</dbReference>
<evidence type="ECO:0000256" key="3">
    <source>
        <dbReference type="ARBA" id="ARBA00007806"/>
    </source>
</evidence>
<keyword evidence="6" id="KW-0378">Hydrolase</keyword>
<dbReference type="PANTHER" id="PTHR22762">
    <property type="entry name" value="ALPHA-GLUCOSIDASE"/>
    <property type="match status" value="1"/>
</dbReference>
<dbReference type="SUPFAM" id="SSF50911">
    <property type="entry name" value="Mannose 6-phosphate receptor domain"/>
    <property type="match status" value="1"/>
</dbReference>
<dbReference type="Pfam" id="PF21365">
    <property type="entry name" value="Glyco_hydro_31_3rd"/>
    <property type="match status" value="1"/>
</dbReference>
<evidence type="ECO:0000256" key="10">
    <source>
        <dbReference type="ARBA" id="ARBA00023295"/>
    </source>
</evidence>
<accession>A0ABY7D646</accession>
<keyword evidence="5" id="KW-0732">Signal</keyword>
<dbReference type="PROSITE" id="PS50068">
    <property type="entry name" value="LDLRA_2"/>
    <property type="match status" value="1"/>
</dbReference>
<keyword evidence="16" id="KW-1185">Reference proteome</keyword>
<evidence type="ECO:0000256" key="4">
    <source>
        <dbReference type="ARBA" id="ARBA00022387"/>
    </source>
</evidence>
<keyword evidence="9" id="KW-0325">Glycoprotein</keyword>
<dbReference type="InterPro" id="IPR017853">
    <property type="entry name" value="GH"/>
</dbReference>
<keyword evidence="13" id="KW-0812">Transmembrane</keyword>
<reference evidence="15" key="1">
    <citation type="submission" date="2022-10" db="EMBL/GenBank/DDBJ databases">
        <title>Puccinia triticina Genome sequencing and assembly.</title>
        <authorList>
            <person name="Li C."/>
        </authorList>
    </citation>
    <scope>NUCLEOTIDE SEQUENCE</scope>
    <source>
        <strain evidence="15">Pt15</strain>
    </source>
</reference>
<dbReference type="SUPFAM" id="SSF51011">
    <property type="entry name" value="Glycosyl hydrolase domain"/>
    <property type="match status" value="1"/>
</dbReference>
<evidence type="ECO:0000256" key="2">
    <source>
        <dbReference type="ARBA" id="ARBA00004833"/>
    </source>
</evidence>
<keyword evidence="7" id="KW-0256">Endoplasmic reticulum</keyword>
<evidence type="ECO:0000256" key="5">
    <source>
        <dbReference type="ARBA" id="ARBA00022729"/>
    </source>
</evidence>
<dbReference type="SUPFAM" id="SSF51445">
    <property type="entry name" value="(Trans)glycosidases"/>
    <property type="match status" value="1"/>
</dbReference>
<dbReference type="Pfam" id="PF12999">
    <property type="entry name" value="PRKCSH-like"/>
    <property type="match status" value="1"/>
</dbReference>
<comment type="similarity">
    <text evidence="3">Belongs to the glycosyl hydrolase 31 family.</text>
</comment>
<comment type="subcellular location">
    <subcellularLocation>
        <location evidence="1">Endoplasmic reticulum</location>
    </subcellularLocation>
</comment>
<dbReference type="InterPro" id="IPR013780">
    <property type="entry name" value="Glyco_hydro_b"/>
</dbReference>
<dbReference type="Pfam" id="PF13802">
    <property type="entry name" value="Gal_mutarotas_2"/>
    <property type="match status" value="1"/>
</dbReference>
<gene>
    <name evidence="15" type="ORF">PtA15_18A199</name>
</gene>
<dbReference type="Gene3D" id="4.10.400.10">
    <property type="entry name" value="Low-density Lipoprotein Receptor"/>
    <property type="match status" value="1"/>
</dbReference>
<dbReference type="EMBL" id="CP110438">
    <property type="protein sequence ID" value="WAQ93141.1"/>
    <property type="molecule type" value="Genomic_DNA"/>
</dbReference>
<dbReference type="InterPro" id="IPR044865">
    <property type="entry name" value="MRH_dom"/>
</dbReference>
<proteinExistence type="inferred from homology"/>
<dbReference type="InterPro" id="IPR033403">
    <property type="entry name" value="DUF5110"/>
</dbReference>
<dbReference type="RefSeq" id="XP_053028696.1">
    <property type="nucleotide sequence ID" value="XM_053164713.1"/>
</dbReference>
<feature type="transmembrane region" description="Helical" evidence="13">
    <location>
        <begin position="12"/>
        <end position="31"/>
    </location>
</feature>
<keyword evidence="8" id="KW-1015">Disulfide bond</keyword>
<dbReference type="Gene3D" id="3.20.20.80">
    <property type="entry name" value="Glycosidases"/>
    <property type="match status" value="2"/>
</dbReference>
<name>A0ABY7D646_9BASI</name>
<feature type="domain" description="MRH" evidence="14">
    <location>
        <begin position="1394"/>
        <end position="1498"/>
    </location>
</feature>
<dbReference type="Pfam" id="PF01055">
    <property type="entry name" value="Glyco_hydro_31_2nd"/>
    <property type="match status" value="1"/>
</dbReference>
<dbReference type="Pfam" id="PF13015">
    <property type="entry name" value="PRKCSH_1"/>
    <property type="match status" value="1"/>
</dbReference>
<dbReference type="InterPro" id="IPR028146">
    <property type="entry name" value="PRKCSH_N"/>
</dbReference>
<dbReference type="Proteomes" id="UP001164743">
    <property type="component" value="Chromosome 18A"/>
</dbReference>